<evidence type="ECO:0000256" key="2">
    <source>
        <dbReference type="ARBA" id="ARBA00022695"/>
    </source>
</evidence>
<dbReference type="AlphaFoldDB" id="A0A371IFF9"/>
<reference evidence="8" key="1">
    <citation type="submission" date="2018-05" db="EMBL/GenBank/DDBJ databases">
        <title>Draft genome of Mucuna pruriens seed.</title>
        <authorList>
            <person name="Nnadi N.E."/>
            <person name="Vos R."/>
            <person name="Hasami M.H."/>
            <person name="Devisetty U.K."/>
            <person name="Aguiy J.C."/>
        </authorList>
    </citation>
    <scope>NUCLEOTIDE SEQUENCE [LARGE SCALE GENOMIC DNA]</scope>
    <source>
        <strain evidence="8">JCA_2017</strain>
    </source>
</reference>
<dbReference type="InterPro" id="IPR043502">
    <property type="entry name" value="DNA/RNA_pol_sf"/>
</dbReference>
<keyword evidence="1" id="KW-0808">Transferase</keyword>
<dbReference type="InterPro" id="IPR036397">
    <property type="entry name" value="RNaseH_sf"/>
</dbReference>
<evidence type="ECO:0000313" key="9">
    <source>
        <dbReference type="Proteomes" id="UP000257109"/>
    </source>
</evidence>
<keyword evidence="9" id="KW-1185">Reference proteome</keyword>
<feature type="domain" description="Reverse transcriptase RNase H-like" evidence="7">
    <location>
        <begin position="27"/>
        <end position="127"/>
    </location>
</feature>
<dbReference type="GO" id="GO:0004519">
    <property type="term" value="F:endonuclease activity"/>
    <property type="evidence" value="ECO:0007669"/>
    <property type="project" value="UniProtKB-KW"/>
</dbReference>
<organism evidence="8 9">
    <name type="scientific">Mucuna pruriens</name>
    <name type="common">Velvet bean</name>
    <name type="synonym">Dolichos pruriens</name>
    <dbReference type="NCBI Taxonomy" id="157652"/>
    <lineage>
        <taxon>Eukaryota</taxon>
        <taxon>Viridiplantae</taxon>
        <taxon>Streptophyta</taxon>
        <taxon>Embryophyta</taxon>
        <taxon>Tracheophyta</taxon>
        <taxon>Spermatophyta</taxon>
        <taxon>Magnoliopsida</taxon>
        <taxon>eudicotyledons</taxon>
        <taxon>Gunneridae</taxon>
        <taxon>Pentapetalae</taxon>
        <taxon>rosids</taxon>
        <taxon>fabids</taxon>
        <taxon>Fabales</taxon>
        <taxon>Fabaceae</taxon>
        <taxon>Papilionoideae</taxon>
        <taxon>50 kb inversion clade</taxon>
        <taxon>NPAAA clade</taxon>
        <taxon>indigoferoid/millettioid clade</taxon>
        <taxon>Phaseoleae</taxon>
        <taxon>Mucuna</taxon>
    </lineage>
</organism>
<dbReference type="Proteomes" id="UP000257109">
    <property type="component" value="Unassembled WGS sequence"/>
</dbReference>
<keyword evidence="4" id="KW-0255">Endonuclease</keyword>
<dbReference type="InterPro" id="IPR012337">
    <property type="entry name" value="RNaseH-like_sf"/>
</dbReference>
<gene>
    <name evidence="8" type="ORF">CR513_01307</name>
</gene>
<dbReference type="EMBL" id="QJKJ01000209">
    <property type="protein sequence ID" value="RDY13725.1"/>
    <property type="molecule type" value="Genomic_DNA"/>
</dbReference>
<dbReference type="SUPFAM" id="SSF53098">
    <property type="entry name" value="Ribonuclease H-like"/>
    <property type="match status" value="1"/>
</dbReference>
<dbReference type="OrthoDB" id="1730907at2759"/>
<keyword evidence="2" id="KW-0548">Nucleotidyltransferase</keyword>
<evidence type="ECO:0000256" key="6">
    <source>
        <dbReference type="ARBA" id="ARBA00022918"/>
    </source>
</evidence>
<proteinExistence type="predicted"/>
<feature type="non-terminal residue" evidence="8">
    <location>
        <position position="1"/>
    </location>
</feature>
<evidence type="ECO:0000259" key="7">
    <source>
        <dbReference type="Pfam" id="PF17917"/>
    </source>
</evidence>
<dbReference type="InterPro" id="IPR041373">
    <property type="entry name" value="RT_RNaseH"/>
</dbReference>
<dbReference type="GO" id="GO:0003964">
    <property type="term" value="F:RNA-directed DNA polymerase activity"/>
    <property type="evidence" value="ECO:0007669"/>
    <property type="project" value="UniProtKB-KW"/>
</dbReference>
<evidence type="ECO:0000313" key="8">
    <source>
        <dbReference type="EMBL" id="RDY13725.1"/>
    </source>
</evidence>
<keyword evidence="5" id="KW-0378">Hydrolase</keyword>
<keyword evidence="3" id="KW-0540">Nuclease</keyword>
<keyword evidence="6" id="KW-0695">RNA-directed DNA polymerase</keyword>
<dbReference type="SUPFAM" id="SSF56672">
    <property type="entry name" value="DNA/RNA polymerases"/>
    <property type="match status" value="1"/>
</dbReference>
<dbReference type="Pfam" id="PF17917">
    <property type="entry name" value="RT_RNaseH"/>
    <property type="match status" value="1"/>
</dbReference>
<dbReference type="PANTHER" id="PTHR48475">
    <property type="entry name" value="RIBONUCLEASE H"/>
    <property type="match status" value="1"/>
</dbReference>
<name>A0A371IFF9_MUCPR</name>
<dbReference type="GO" id="GO:0016787">
    <property type="term" value="F:hydrolase activity"/>
    <property type="evidence" value="ECO:0007669"/>
    <property type="project" value="UniProtKB-KW"/>
</dbReference>
<dbReference type="GO" id="GO:0003676">
    <property type="term" value="F:nucleic acid binding"/>
    <property type="evidence" value="ECO:0007669"/>
    <property type="project" value="InterPro"/>
</dbReference>
<comment type="caution">
    <text evidence="8">The sequence shown here is derived from an EMBL/GenBank/DDBJ whole genome shotgun (WGS) entry which is preliminary data.</text>
</comment>
<evidence type="ECO:0000256" key="3">
    <source>
        <dbReference type="ARBA" id="ARBA00022722"/>
    </source>
</evidence>
<protein>
    <recommendedName>
        <fullName evidence="7">Reverse transcriptase RNase H-like domain-containing protein</fullName>
    </recommendedName>
</protein>
<evidence type="ECO:0000256" key="5">
    <source>
        <dbReference type="ARBA" id="ARBA00022801"/>
    </source>
</evidence>
<accession>A0A371IFF9</accession>
<dbReference type="PANTHER" id="PTHR48475:SF1">
    <property type="entry name" value="RNASE H TYPE-1 DOMAIN-CONTAINING PROTEIN"/>
    <property type="match status" value="1"/>
</dbReference>
<evidence type="ECO:0000256" key="1">
    <source>
        <dbReference type="ARBA" id="ARBA00022679"/>
    </source>
</evidence>
<sequence length="217" mass="25299">MDQQCQEAFEKIRRYLEEPSTLIPTVPGRPLILYLTMLEESMGCVLGQHDDTGKKEQATYYLSKKFTDYEKRYSPLERTCCTLVRMEKQLRQYMLTHTTWLISKTDPIKYIFEKLTLTGRIARWKMSFCQNTTSYTSAKRPQREALWPNTSCITQAVLVSPVDRCFPFSARLGFDCTNNMVEYEACAMGIAMALDYQVKTLKVYGDSVLIIYQLHRE</sequence>
<evidence type="ECO:0000256" key="4">
    <source>
        <dbReference type="ARBA" id="ARBA00022759"/>
    </source>
</evidence>
<dbReference type="Gene3D" id="3.30.420.10">
    <property type="entry name" value="Ribonuclease H-like superfamily/Ribonuclease H"/>
    <property type="match status" value="1"/>
</dbReference>